<gene>
    <name evidence="2" type="ORF">EG346_17040</name>
    <name evidence="3" type="ORF">NCTC13533_01962</name>
</gene>
<dbReference type="Proteomes" id="UP000273270">
    <property type="component" value="Chromosome"/>
</dbReference>
<evidence type="ECO:0000256" key="1">
    <source>
        <dbReference type="SAM" id="MobiDB-lite"/>
    </source>
</evidence>
<evidence type="ECO:0008006" key="6">
    <source>
        <dbReference type="Google" id="ProtNLM"/>
    </source>
</evidence>
<reference evidence="2" key="2">
    <citation type="submission" date="2018-11" db="EMBL/GenBank/DDBJ databases">
        <title>Proposal to divide the Flavobacteriaceae and reorganize its genera based on Amino Acid Identity values calculated from whole genome sequences.</title>
        <authorList>
            <person name="Nicholson A.C."/>
            <person name="Gulvik C.A."/>
            <person name="Whitney A.M."/>
            <person name="Humrighouse B.W."/>
            <person name="Bell M."/>
            <person name="Holmes B."/>
            <person name="Steigerwalt A."/>
            <person name="Villarma A."/>
            <person name="Sheth M."/>
            <person name="Batra D."/>
            <person name="Pryor J."/>
            <person name="Bernardet J.-F."/>
            <person name="Hugo C."/>
            <person name="Kampfer P."/>
            <person name="Newman J."/>
            <person name="Mcquiston J.R."/>
        </authorList>
    </citation>
    <scope>NUCLEOTIDE SEQUENCE [LARGE SCALE GENOMIC DNA]</scope>
    <source>
        <strain evidence="2">G0188</strain>
    </source>
</reference>
<evidence type="ECO:0000313" key="3">
    <source>
        <dbReference type="EMBL" id="STC95700.1"/>
    </source>
</evidence>
<dbReference type="KEGG" id="ccau:EG346_17040"/>
<accession>A0A3G6M2D4</accession>
<dbReference type="OrthoDB" id="597977at2"/>
<reference evidence="5" key="3">
    <citation type="submission" date="2018-11" db="EMBL/GenBank/DDBJ databases">
        <title>Proposal to divide the Flavobacteriaceae and reorganize its genera based on Amino Acid Identity values calculated from whole genome sequences.</title>
        <authorList>
            <person name="Nicholson A.C."/>
            <person name="Gulvik C.A."/>
            <person name="Whitney A.M."/>
            <person name="Humrighouse B.W."/>
            <person name="Bell M."/>
            <person name="Holmes B."/>
            <person name="Steigerwalt A.G."/>
            <person name="Villarma A."/>
            <person name="Sheth M."/>
            <person name="Batra D."/>
            <person name="Pryor J."/>
            <person name="Bernardet J.-F."/>
            <person name="Hugo C."/>
            <person name="Kampfer P."/>
            <person name="Newman J."/>
            <person name="McQuiston J.R."/>
        </authorList>
    </citation>
    <scope>NUCLEOTIDE SEQUENCE [LARGE SCALE GENOMIC DNA]</scope>
    <source>
        <strain evidence="5">G0188</strain>
    </source>
</reference>
<evidence type="ECO:0000313" key="2">
    <source>
        <dbReference type="EMBL" id="AZA49780.1"/>
    </source>
</evidence>
<keyword evidence="5" id="KW-1185">Reference proteome</keyword>
<sequence length="119" mass="13900">MAKKDLTITSDNNSVGSRSAKIKEHEKALEVLDKAKRIPRKVVFLKKGEGEFTRNKKSENQVEKEEMLNSNQAAAYLGVSYHTFAVRQTKKHLPYEKRFGNRKFFRIPDLNRFQSHFDK</sequence>
<dbReference type="Proteomes" id="UP000255224">
    <property type="component" value="Unassembled WGS sequence"/>
</dbReference>
<evidence type="ECO:0000313" key="4">
    <source>
        <dbReference type="Proteomes" id="UP000255224"/>
    </source>
</evidence>
<proteinExistence type="predicted"/>
<protein>
    <recommendedName>
        <fullName evidence="6">Helix-turn-helix domain-containing protein</fullName>
    </recommendedName>
</protein>
<dbReference type="EMBL" id="CP033920">
    <property type="protein sequence ID" value="AZA49780.1"/>
    <property type="molecule type" value="Genomic_DNA"/>
</dbReference>
<feature type="compositionally biased region" description="Polar residues" evidence="1">
    <location>
        <begin position="7"/>
        <end position="17"/>
    </location>
</feature>
<reference evidence="3 4" key="1">
    <citation type="submission" date="2018-06" db="EMBL/GenBank/DDBJ databases">
        <authorList>
            <consortium name="Pathogen Informatics"/>
            <person name="Doyle S."/>
        </authorList>
    </citation>
    <scope>NUCLEOTIDE SEQUENCE [LARGE SCALE GENOMIC DNA]</scope>
    <source>
        <strain evidence="3 4">NCTC13533</strain>
    </source>
</reference>
<evidence type="ECO:0000313" key="5">
    <source>
        <dbReference type="Proteomes" id="UP000273270"/>
    </source>
</evidence>
<name>A0A376DU75_CHRCU</name>
<feature type="region of interest" description="Disordered" evidence="1">
    <location>
        <begin position="1"/>
        <end position="20"/>
    </location>
</feature>
<accession>A0A376DU75</accession>
<dbReference type="EMBL" id="UFVQ01000003">
    <property type="protein sequence ID" value="STC95700.1"/>
    <property type="molecule type" value="Genomic_DNA"/>
</dbReference>
<dbReference type="RefSeq" id="WP_123880255.1">
    <property type="nucleotide sequence ID" value="NZ_CP033920.1"/>
</dbReference>
<organism evidence="3 4">
    <name type="scientific">Chryseobacterium carnipullorum</name>
    <dbReference type="NCBI Taxonomy" id="1124835"/>
    <lineage>
        <taxon>Bacteria</taxon>
        <taxon>Pseudomonadati</taxon>
        <taxon>Bacteroidota</taxon>
        <taxon>Flavobacteriia</taxon>
        <taxon>Flavobacteriales</taxon>
        <taxon>Weeksellaceae</taxon>
        <taxon>Chryseobacterium group</taxon>
        <taxon>Chryseobacterium</taxon>
    </lineage>
</organism>
<dbReference type="AlphaFoldDB" id="A0A376DU75"/>